<protein>
    <recommendedName>
        <fullName evidence="4">Integral membrane protein</fullName>
    </recommendedName>
</protein>
<evidence type="ECO:0000313" key="3">
    <source>
        <dbReference type="Proteomes" id="UP001501777"/>
    </source>
</evidence>
<dbReference type="RefSeq" id="WP_344399902.1">
    <property type="nucleotide sequence ID" value="NZ_BAAASG010000006.1"/>
</dbReference>
<accession>A0ABN3LIM1</accession>
<comment type="caution">
    <text evidence="2">The sequence shown here is derived from an EMBL/GenBank/DDBJ whole genome shotgun (WGS) entry which is preliminary data.</text>
</comment>
<dbReference type="Proteomes" id="UP001501777">
    <property type="component" value="Unassembled WGS sequence"/>
</dbReference>
<reference evidence="2 3" key="1">
    <citation type="journal article" date="2019" name="Int. J. Syst. Evol. Microbiol.">
        <title>The Global Catalogue of Microorganisms (GCM) 10K type strain sequencing project: providing services to taxonomists for standard genome sequencing and annotation.</title>
        <authorList>
            <consortium name="The Broad Institute Genomics Platform"/>
            <consortium name="The Broad Institute Genome Sequencing Center for Infectious Disease"/>
            <person name="Wu L."/>
            <person name="Ma J."/>
        </authorList>
    </citation>
    <scope>NUCLEOTIDE SEQUENCE [LARGE SCALE GENOMIC DNA]</scope>
    <source>
        <strain evidence="2 3">JCM 4395</strain>
    </source>
</reference>
<keyword evidence="1" id="KW-1133">Transmembrane helix</keyword>
<keyword evidence="1" id="KW-0472">Membrane</keyword>
<dbReference type="EMBL" id="BAAASG010000006">
    <property type="protein sequence ID" value="GAA2483554.1"/>
    <property type="molecule type" value="Genomic_DNA"/>
</dbReference>
<organism evidence="2 3">
    <name type="scientific">Streptomyces longisporus</name>
    <dbReference type="NCBI Taxonomy" id="1948"/>
    <lineage>
        <taxon>Bacteria</taxon>
        <taxon>Bacillati</taxon>
        <taxon>Actinomycetota</taxon>
        <taxon>Actinomycetes</taxon>
        <taxon>Kitasatosporales</taxon>
        <taxon>Streptomycetaceae</taxon>
        <taxon>Streptomyces</taxon>
    </lineage>
</organism>
<gene>
    <name evidence="2" type="ORF">GCM10010276_21330</name>
</gene>
<evidence type="ECO:0000256" key="1">
    <source>
        <dbReference type="SAM" id="Phobius"/>
    </source>
</evidence>
<keyword evidence="3" id="KW-1185">Reference proteome</keyword>
<keyword evidence="1" id="KW-0812">Transmembrane</keyword>
<feature type="transmembrane region" description="Helical" evidence="1">
    <location>
        <begin position="68"/>
        <end position="88"/>
    </location>
</feature>
<feature type="transmembrane region" description="Helical" evidence="1">
    <location>
        <begin position="35"/>
        <end position="56"/>
    </location>
</feature>
<evidence type="ECO:0008006" key="4">
    <source>
        <dbReference type="Google" id="ProtNLM"/>
    </source>
</evidence>
<feature type="transmembrane region" description="Helical" evidence="1">
    <location>
        <begin position="94"/>
        <end position="112"/>
    </location>
</feature>
<name>A0ABN3LIM1_STRLO</name>
<proteinExistence type="predicted"/>
<evidence type="ECO:0000313" key="2">
    <source>
        <dbReference type="EMBL" id="GAA2483554.1"/>
    </source>
</evidence>
<feature type="transmembrane region" description="Helical" evidence="1">
    <location>
        <begin position="7"/>
        <end position="29"/>
    </location>
</feature>
<sequence>MIKRYPGWAVMAGWGLANGVLAAVLAIYHEALTAVLLYVGAVILIEAAALAVLISSRRGTREQTNYRVPYAGGAAVLPAAVGLTLAALSLAYGPWMLSLAVPLLAVAAAVAIHRGAWRRSR</sequence>